<sequence length="799" mass="86499">MDSRFEKVGATSQIHPDGTPYEDKISNQPEKSGVTSKITAVPGEDDTLIKDNEAAFAKPDRDLAKAIWTIVCGVALPCIPVIVISAVLIWFILSKQVKTQHGWPEFYIQATTAQRDLNVTEMIYDWRHMAGPALYTQRNPSTITTIASWTSRVIPYLTSSIMALVAFFAARRIIVKSQRGEGVDLPSPQQLTLLIGLLGGNSLEPLKDTLLHRYQHKRKLADPIPMAFTALFMITILGLMIPLVDTWFGIATTPAIVTQLYNTTSRVSAFGRALSALQCSDGPGGFEAMTGIQWLSCNLRYGATDTSGIIATLAGPDESARTMLGHSAITTISNYTDKDGLTYHYLADKRADAKLDFKAHTFGITTQCKPITSHCVDSAQWPMVLDSAGVYKNNFSCTPGFQANFTFPGEAQTLDATPETHNDITNDSANVEEGRPLIGFAFSTNANLTDRVGKRVYSTEELHILMTNNGTSYDTRLTMAQIESLQRNLDTQYLHAQNPLHFATWATGYPAFDPNTGVIDNPLLNDTEIYRASIGYNTQWIVQCLATVYNVTYAWANGSIHTFDAEVSNPEMGGYISAPFGFHLDPAANALASIASLAALQNTSRDLADVFADGWANAALALTAGTMDTQANVIEQVRNSTIGAARVPIAPLSLLLGLKLLYVVAVILLALGAYCFTHPAETEIVKTQLSAKGLAAAHFDAPDMLQSNVVRELGQRLQPAESPIVDDPRAGGLKRAVTLAEMEDKRIGVVANANGAWGFAVVANGVWNGIKPIATDIIGMEASQGNLGTAGQLMTAWKK</sequence>
<name>A0A1V8STH6_9PEZI</name>
<evidence type="ECO:0000256" key="2">
    <source>
        <dbReference type="SAM" id="Phobius"/>
    </source>
</evidence>
<feature type="transmembrane region" description="Helical" evidence="2">
    <location>
        <begin position="223"/>
        <end position="244"/>
    </location>
</feature>
<evidence type="ECO:0000313" key="4">
    <source>
        <dbReference type="Proteomes" id="UP000192596"/>
    </source>
</evidence>
<reference evidence="4" key="1">
    <citation type="submission" date="2017-03" db="EMBL/GenBank/DDBJ databases">
        <title>Genomes of endolithic fungi from Antarctica.</title>
        <authorList>
            <person name="Coleine C."/>
            <person name="Masonjones S."/>
            <person name="Stajich J.E."/>
        </authorList>
    </citation>
    <scope>NUCLEOTIDE SEQUENCE [LARGE SCALE GENOMIC DNA]</scope>
    <source>
        <strain evidence="4">CCFEE 5527</strain>
    </source>
</reference>
<evidence type="ECO:0000313" key="3">
    <source>
        <dbReference type="EMBL" id="OQO02360.1"/>
    </source>
</evidence>
<dbReference type="OrthoDB" id="3931827at2759"/>
<evidence type="ECO:0000256" key="1">
    <source>
        <dbReference type="SAM" id="MobiDB-lite"/>
    </source>
</evidence>
<feature type="transmembrane region" description="Helical" evidence="2">
    <location>
        <begin position="153"/>
        <end position="170"/>
    </location>
</feature>
<organism evidence="3 4">
    <name type="scientific">Cryoendolithus antarcticus</name>
    <dbReference type="NCBI Taxonomy" id="1507870"/>
    <lineage>
        <taxon>Eukaryota</taxon>
        <taxon>Fungi</taxon>
        <taxon>Dikarya</taxon>
        <taxon>Ascomycota</taxon>
        <taxon>Pezizomycotina</taxon>
        <taxon>Dothideomycetes</taxon>
        <taxon>Dothideomycetidae</taxon>
        <taxon>Cladosporiales</taxon>
        <taxon>Cladosporiaceae</taxon>
        <taxon>Cryoendolithus</taxon>
    </lineage>
</organism>
<gene>
    <name evidence="3" type="ORF">B0A48_11914</name>
</gene>
<feature type="transmembrane region" description="Helical" evidence="2">
    <location>
        <begin position="66"/>
        <end position="93"/>
    </location>
</feature>
<accession>A0A1V8STH6</accession>
<keyword evidence="2" id="KW-1133">Transmembrane helix</keyword>
<dbReference type="AlphaFoldDB" id="A0A1V8STH6"/>
<dbReference type="EMBL" id="NAJO01000028">
    <property type="protein sequence ID" value="OQO02360.1"/>
    <property type="molecule type" value="Genomic_DNA"/>
</dbReference>
<comment type="caution">
    <text evidence="3">The sequence shown here is derived from an EMBL/GenBank/DDBJ whole genome shotgun (WGS) entry which is preliminary data.</text>
</comment>
<dbReference type="InParanoid" id="A0A1V8STH6"/>
<keyword evidence="2" id="KW-0812">Transmembrane</keyword>
<dbReference type="Proteomes" id="UP000192596">
    <property type="component" value="Unassembled WGS sequence"/>
</dbReference>
<feature type="transmembrane region" description="Helical" evidence="2">
    <location>
        <begin position="654"/>
        <end position="676"/>
    </location>
</feature>
<protein>
    <submittedName>
        <fullName evidence="3">Uncharacterized protein</fullName>
    </submittedName>
</protein>
<keyword evidence="2" id="KW-0472">Membrane</keyword>
<feature type="region of interest" description="Disordered" evidence="1">
    <location>
        <begin position="1"/>
        <end position="33"/>
    </location>
</feature>
<proteinExistence type="predicted"/>
<dbReference type="STRING" id="1507870.A0A1V8STH6"/>
<keyword evidence="4" id="KW-1185">Reference proteome</keyword>